<evidence type="ECO:0000256" key="4">
    <source>
        <dbReference type="ARBA" id="ARBA00022989"/>
    </source>
</evidence>
<dbReference type="InterPro" id="IPR037185">
    <property type="entry name" value="EmrE-like"/>
</dbReference>
<proteinExistence type="predicted"/>
<keyword evidence="2" id="KW-1003">Cell membrane</keyword>
<dbReference type="RefSeq" id="WP_245407716.1">
    <property type="nucleotide sequence ID" value="NZ_QJTI01000014.1"/>
</dbReference>
<feature type="domain" description="EamA" evidence="7">
    <location>
        <begin position="166"/>
        <end position="303"/>
    </location>
</feature>
<feature type="transmembrane region" description="Helical" evidence="6">
    <location>
        <begin position="288"/>
        <end position="304"/>
    </location>
</feature>
<dbReference type="EMBL" id="QJTI01000014">
    <property type="protein sequence ID" value="PYF02109.1"/>
    <property type="molecule type" value="Genomic_DNA"/>
</dbReference>
<protein>
    <submittedName>
        <fullName evidence="8">Threonine/homoserine efflux transporter RhtA</fullName>
    </submittedName>
</protein>
<keyword evidence="5 6" id="KW-0472">Membrane</keyword>
<dbReference type="PANTHER" id="PTHR32322">
    <property type="entry name" value="INNER MEMBRANE TRANSPORTER"/>
    <property type="match status" value="1"/>
</dbReference>
<feature type="transmembrane region" description="Helical" evidence="6">
    <location>
        <begin position="80"/>
        <end position="104"/>
    </location>
</feature>
<keyword evidence="4 6" id="KW-1133">Transmembrane helix</keyword>
<feature type="transmembrane region" description="Helical" evidence="6">
    <location>
        <begin position="49"/>
        <end position="68"/>
    </location>
</feature>
<feature type="domain" description="EamA" evidence="7">
    <location>
        <begin position="21"/>
        <end position="152"/>
    </location>
</feature>
<feature type="transmembrane region" description="Helical" evidence="6">
    <location>
        <begin position="136"/>
        <end position="157"/>
    </location>
</feature>
<dbReference type="InterPro" id="IPR000620">
    <property type="entry name" value="EamA_dom"/>
</dbReference>
<dbReference type="Proteomes" id="UP000248148">
    <property type="component" value="Unassembled WGS sequence"/>
</dbReference>
<evidence type="ECO:0000256" key="2">
    <source>
        <dbReference type="ARBA" id="ARBA00022475"/>
    </source>
</evidence>
<dbReference type="Pfam" id="PF00892">
    <property type="entry name" value="EamA"/>
    <property type="match status" value="2"/>
</dbReference>
<dbReference type="SUPFAM" id="SSF103481">
    <property type="entry name" value="Multidrug resistance efflux transporter EmrE"/>
    <property type="match status" value="2"/>
</dbReference>
<accession>A0A318TR59</accession>
<evidence type="ECO:0000256" key="6">
    <source>
        <dbReference type="SAM" id="Phobius"/>
    </source>
</evidence>
<evidence type="ECO:0000259" key="7">
    <source>
        <dbReference type="Pfam" id="PF00892"/>
    </source>
</evidence>
<organism evidence="8 9">
    <name type="scientific">Rhodopseudomonas faecalis</name>
    <dbReference type="NCBI Taxonomy" id="99655"/>
    <lineage>
        <taxon>Bacteria</taxon>
        <taxon>Pseudomonadati</taxon>
        <taxon>Pseudomonadota</taxon>
        <taxon>Alphaproteobacteria</taxon>
        <taxon>Hyphomicrobiales</taxon>
        <taxon>Nitrobacteraceae</taxon>
        <taxon>Rhodopseudomonas</taxon>
    </lineage>
</organism>
<evidence type="ECO:0000313" key="8">
    <source>
        <dbReference type="EMBL" id="PYF02109.1"/>
    </source>
</evidence>
<evidence type="ECO:0000256" key="5">
    <source>
        <dbReference type="ARBA" id="ARBA00023136"/>
    </source>
</evidence>
<feature type="transmembrane region" description="Helical" evidence="6">
    <location>
        <begin position="110"/>
        <end position="129"/>
    </location>
</feature>
<reference evidence="8 9" key="1">
    <citation type="submission" date="2018-06" db="EMBL/GenBank/DDBJ databases">
        <title>Genomic Encyclopedia of Archaeal and Bacterial Type Strains, Phase II (KMG-II): from individual species to whole genera.</title>
        <authorList>
            <person name="Goeker M."/>
        </authorList>
    </citation>
    <scope>NUCLEOTIDE SEQUENCE [LARGE SCALE GENOMIC DNA]</scope>
    <source>
        <strain evidence="8 9">JCM 11668</strain>
    </source>
</reference>
<comment type="subcellular location">
    <subcellularLocation>
        <location evidence="1">Cell membrane</location>
        <topology evidence="1">Multi-pass membrane protein</topology>
    </subcellularLocation>
</comment>
<evidence type="ECO:0000256" key="1">
    <source>
        <dbReference type="ARBA" id="ARBA00004651"/>
    </source>
</evidence>
<gene>
    <name evidence="8" type="ORF">BJ122_11424</name>
</gene>
<evidence type="ECO:0000313" key="9">
    <source>
        <dbReference type="Proteomes" id="UP000248148"/>
    </source>
</evidence>
<dbReference type="AlphaFoldDB" id="A0A318TR59"/>
<dbReference type="PANTHER" id="PTHR32322:SF18">
    <property type="entry name" value="S-ADENOSYLMETHIONINE_S-ADENOSYLHOMOCYSTEINE TRANSPORTER"/>
    <property type="match status" value="1"/>
</dbReference>
<feature type="transmembrane region" description="Helical" evidence="6">
    <location>
        <begin position="232"/>
        <end position="252"/>
    </location>
</feature>
<name>A0A318TR59_9BRAD</name>
<sequence>MTDNPSSVANANVVSGRGVLAIVAMVGSAACWGFSTVMSRDLLNTVPPLQLLVIQLVASVVALAGLALPHSPRHFRSPRLWRASTIGILEPGLTYSIGLVGLSLTTAGSASVIGATEPIMIVVIAWLFLRQQPSLRLGICIVIAVVGLLLVSGETLLGAGQGSAAGDGLIVLATFSAATYVVLSARVAGHFPAATLALAQQLAGLVFVLAVAGAVLAAEIEPLVLGDLSLSTLAYAAASGVVQYAIAFWLYLIGLRYLTPGAAGLWLTLVPVFGIFGAFVWLNEIPTAVMITGAVLIIGAVLVGRDEN</sequence>
<evidence type="ECO:0000256" key="3">
    <source>
        <dbReference type="ARBA" id="ARBA00022692"/>
    </source>
</evidence>
<comment type="caution">
    <text evidence="8">The sequence shown here is derived from an EMBL/GenBank/DDBJ whole genome shotgun (WGS) entry which is preliminary data.</text>
</comment>
<keyword evidence="9" id="KW-1185">Reference proteome</keyword>
<keyword evidence="3 6" id="KW-0812">Transmembrane</keyword>
<feature type="transmembrane region" description="Helical" evidence="6">
    <location>
        <begin position="201"/>
        <end position="220"/>
    </location>
</feature>
<dbReference type="GO" id="GO:0005886">
    <property type="term" value="C:plasma membrane"/>
    <property type="evidence" value="ECO:0007669"/>
    <property type="project" value="UniProtKB-SubCell"/>
</dbReference>
<feature type="transmembrane region" description="Helical" evidence="6">
    <location>
        <begin position="169"/>
        <end position="189"/>
    </location>
</feature>
<feature type="transmembrane region" description="Helical" evidence="6">
    <location>
        <begin position="19"/>
        <end position="37"/>
    </location>
</feature>
<dbReference type="InterPro" id="IPR050638">
    <property type="entry name" value="AA-Vitamin_Transporters"/>
</dbReference>
<feature type="transmembrane region" description="Helical" evidence="6">
    <location>
        <begin position="264"/>
        <end position="282"/>
    </location>
</feature>